<keyword evidence="9" id="KW-1185">Reference proteome</keyword>
<organism evidence="8 9">
    <name type="scientific">Myxococcus xanthus (strain DK1622)</name>
    <dbReference type="NCBI Taxonomy" id="246197"/>
    <lineage>
        <taxon>Bacteria</taxon>
        <taxon>Pseudomonadati</taxon>
        <taxon>Myxococcota</taxon>
        <taxon>Myxococcia</taxon>
        <taxon>Myxococcales</taxon>
        <taxon>Cystobacterineae</taxon>
        <taxon>Myxococcaceae</taxon>
        <taxon>Myxococcus</taxon>
    </lineage>
</organism>
<sequence>MLVVGEDLALITPAHASRVRERGAGPDRRCSRLRSTGWGAYLLPHVDGRSPEQPPAGPEPRERVLALLRRYGWNATSFQVLQPGFQYWFDPAGDACVAYVDTGGAWVAAGAPIAAPERLASVAEGFRVAARAVDRRVCFFATEPRFVELAPMASLPIGEQPVWDPVHWDDVVRGSRSLREQLRRARARGVKVREVPVTELGDPLHPTRRAVELLKARWLASRRMAPMGFLVQLRPHAFASERYAFVAEVEGEVVGFLSVSPVYAREGWFLQDLLRDPKAPNGTAEALVDAAMREAAATGRCYVTLGLAPLAGPVRPWLRLARACGRPLFDFEGLRTFKGKFRPDAWVPIHLSYPEPRGGLAAVYDALRAFAQGGLLRFGIATLLRRPRLLVHALAVLLVPWTALLALPSTARWFPSVQVQWAWVVFDVGLTVGLFSLVRRWRDALATVLGGLTAADACLTFVQAVAYNVPLARSPLDGALIALAVLAPATASGLLFSSRDLRLPGR</sequence>
<dbReference type="PANTHER" id="PTHR34697:SF2">
    <property type="entry name" value="PHOSPHATIDYLGLYCEROL LYSYLTRANSFERASE"/>
    <property type="match status" value="1"/>
</dbReference>
<feature type="transmembrane region" description="Helical" evidence="6">
    <location>
        <begin position="445"/>
        <end position="466"/>
    </location>
</feature>
<dbReference type="GeneID" id="41364007"/>
<dbReference type="EMBL" id="CP000113">
    <property type="protein sequence ID" value="ABF86765.1"/>
    <property type="molecule type" value="Genomic_DNA"/>
</dbReference>
<dbReference type="STRING" id="246197.MXAN_6818"/>
<evidence type="ECO:0000313" key="8">
    <source>
        <dbReference type="EMBL" id="ABF86765.1"/>
    </source>
</evidence>
<evidence type="ECO:0000259" key="7">
    <source>
        <dbReference type="Pfam" id="PF09924"/>
    </source>
</evidence>
<evidence type="ECO:0000256" key="2">
    <source>
        <dbReference type="ARBA" id="ARBA00022475"/>
    </source>
</evidence>
<feature type="transmembrane region" description="Helical" evidence="6">
    <location>
        <begin position="478"/>
        <end position="496"/>
    </location>
</feature>
<dbReference type="RefSeq" id="WP_011556743.1">
    <property type="nucleotide sequence ID" value="NC_008095.1"/>
</dbReference>
<feature type="transmembrane region" description="Helical" evidence="6">
    <location>
        <begin position="389"/>
        <end position="407"/>
    </location>
</feature>
<evidence type="ECO:0000313" key="9">
    <source>
        <dbReference type="Proteomes" id="UP000002402"/>
    </source>
</evidence>
<dbReference type="PANTHER" id="PTHR34697">
    <property type="entry name" value="PHOSPHATIDYLGLYCEROL LYSYLTRANSFERASE"/>
    <property type="match status" value="1"/>
</dbReference>
<feature type="transmembrane region" description="Helical" evidence="6">
    <location>
        <begin position="419"/>
        <end position="438"/>
    </location>
</feature>
<dbReference type="EnsemblBacteria" id="ABF86765">
    <property type="protein sequence ID" value="ABF86765"/>
    <property type="gene ID" value="MXAN_6818"/>
</dbReference>
<dbReference type="GO" id="GO:0005886">
    <property type="term" value="C:plasma membrane"/>
    <property type="evidence" value="ECO:0007669"/>
    <property type="project" value="UniProtKB-SubCell"/>
</dbReference>
<reference evidence="8 9" key="1">
    <citation type="journal article" date="2006" name="Proc. Natl. Acad. Sci. U.S.A.">
        <title>Evolution of sensory complexity recorded in a myxobacterial genome.</title>
        <authorList>
            <person name="Goldman B.S."/>
            <person name="Nierman W.C."/>
            <person name="Kaiser D."/>
            <person name="Slater S.C."/>
            <person name="Durkin A.S."/>
            <person name="Eisen J.A."/>
            <person name="Ronning C.M."/>
            <person name="Barbazuk W.B."/>
            <person name="Blanchard M."/>
            <person name="Field C."/>
            <person name="Halling C."/>
            <person name="Hinkle G."/>
            <person name="Iartchuk O."/>
            <person name="Kim H.S."/>
            <person name="Mackenzie C."/>
            <person name="Madupu R."/>
            <person name="Miller N."/>
            <person name="Shvartsbeyn A."/>
            <person name="Sullivan S.A."/>
            <person name="Vaudin M."/>
            <person name="Wiegand R."/>
            <person name="Kaplan H.B."/>
        </authorList>
    </citation>
    <scope>NUCLEOTIDE SEQUENCE [LARGE SCALE GENOMIC DNA]</scope>
    <source>
        <strain evidence="9">DK1622</strain>
    </source>
</reference>
<evidence type="ECO:0000256" key="1">
    <source>
        <dbReference type="ARBA" id="ARBA00004651"/>
    </source>
</evidence>
<keyword evidence="4 6" id="KW-1133">Transmembrane helix</keyword>
<evidence type="ECO:0000256" key="6">
    <source>
        <dbReference type="SAM" id="Phobius"/>
    </source>
</evidence>
<proteinExistence type="predicted"/>
<comment type="subcellular location">
    <subcellularLocation>
        <location evidence="1">Cell membrane</location>
        <topology evidence="1">Multi-pass membrane protein</topology>
    </subcellularLocation>
</comment>
<name>Q1CXD8_MYXXD</name>
<evidence type="ECO:0000256" key="4">
    <source>
        <dbReference type="ARBA" id="ARBA00022989"/>
    </source>
</evidence>
<dbReference type="GO" id="GO:0055091">
    <property type="term" value="P:phospholipid homeostasis"/>
    <property type="evidence" value="ECO:0007669"/>
    <property type="project" value="TreeGrafter"/>
</dbReference>
<dbReference type="HOGENOM" id="CLU_047543_0_0_7"/>
<keyword evidence="2" id="KW-1003">Cell membrane</keyword>
<dbReference type="Proteomes" id="UP000002402">
    <property type="component" value="Chromosome"/>
</dbReference>
<protein>
    <recommendedName>
        <fullName evidence="7">Phosphatidylglycerol lysyltransferase C-terminal domain-containing protein</fullName>
    </recommendedName>
</protein>
<dbReference type="AlphaFoldDB" id="Q1CXD8"/>
<keyword evidence="3 6" id="KW-0812">Transmembrane</keyword>
<dbReference type="KEGG" id="mxa:MXAN_6818"/>
<evidence type="ECO:0000256" key="5">
    <source>
        <dbReference type="ARBA" id="ARBA00023136"/>
    </source>
</evidence>
<dbReference type="eggNOG" id="COG2898">
    <property type="taxonomic scope" value="Bacteria"/>
</dbReference>
<dbReference type="GO" id="GO:0016755">
    <property type="term" value="F:aminoacyltransferase activity"/>
    <property type="evidence" value="ECO:0007669"/>
    <property type="project" value="TreeGrafter"/>
</dbReference>
<accession>Q1CXD8</accession>
<evidence type="ECO:0000256" key="3">
    <source>
        <dbReference type="ARBA" id="ARBA00022692"/>
    </source>
</evidence>
<dbReference type="Gene3D" id="3.40.630.30">
    <property type="match status" value="1"/>
</dbReference>
<dbReference type="SUPFAM" id="SSF55729">
    <property type="entry name" value="Acyl-CoA N-acyltransferases (Nat)"/>
    <property type="match status" value="1"/>
</dbReference>
<dbReference type="Pfam" id="PF09924">
    <property type="entry name" value="LPG_synthase_C"/>
    <property type="match status" value="1"/>
</dbReference>
<keyword evidence="5 6" id="KW-0472">Membrane</keyword>
<dbReference type="InterPro" id="IPR024320">
    <property type="entry name" value="LPG_synthase_C"/>
</dbReference>
<dbReference type="CDD" id="cd04301">
    <property type="entry name" value="NAT_SF"/>
    <property type="match status" value="1"/>
</dbReference>
<dbReference type="InterPro" id="IPR016181">
    <property type="entry name" value="Acyl_CoA_acyltransferase"/>
</dbReference>
<dbReference type="OrthoDB" id="594838at2"/>
<dbReference type="InterPro" id="IPR051211">
    <property type="entry name" value="PG_lysyltransferase"/>
</dbReference>
<gene>
    <name evidence="8" type="ordered locus">MXAN_6818</name>
</gene>
<feature type="domain" description="Phosphatidylglycerol lysyltransferase C-terminal" evidence="7">
    <location>
        <begin position="66"/>
        <end position="348"/>
    </location>
</feature>